<organism evidence="1 2">
    <name type="scientific">Deinococcus psychrotolerans</name>
    <dbReference type="NCBI Taxonomy" id="2489213"/>
    <lineage>
        <taxon>Bacteria</taxon>
        <taxon>Thermotogati</taxon>
        <taxon>Deinococcota</taxon>
        <taxon>Deinococci</taxon>
        <taxon>Deinococcales</taxon>
        <taxon>Deinococcaceae</taxon>
        <taxon>Deinococcus</taxon>
    </lineage>
</organism>
<dbReference type="InterPro" id="IPR036412">
    <property type="entry name" value="HAD-like_sf"/>
</dbReference>
<dbReference type="EMBL" id="CP034183">
    <property type="protein sequence ID" value="AZI43265.1"/>
    <property type="molecule type" value="Genomic_DNA"/>
</dbReference>
<dbReference type="NCBIfam" id="TIGR01509">
    <property type="entry name" value="HAD-SF-IA-v3"/>
    <property type="match status" value="1"/>
</dbReference>
<sequence>MTAPAPTIQALIFDFDGTILDTETLEFRRWEALYRQHGRELALRDWQQGVGTWDAFDPWLGLPDAVQVRRSEVHAELHDQITADITVSELRPGVLGVLEEARAVGLRLALATSSDKVWVSRWLEQHGLLGFFEVMATRYDVTQVKPSPELYTLAVTQLGLRPEQCLAIEDSFNGATAAAAAGVRVVVVPNEVTATQAFLPTWPRLEGFTTLADLLAAGEVELPS</sequence>
<dbReference type="PRINTS" id="PR00413">
    <property type="entry name" value="HADHALOGNASE"/>
</dbReference>
<evidence type="ECO:0000313" key="1">
    <source>
        <dbReference type="EMBL" id="AZI43265.1"/>
    </source>
</evidence>
<dbReference type="PANTHER" id="PTHR43481">
    <property type="entry name" value="FRUCTOSE-1-PHOSPHATE PHOSPHATASE"/>
    <property type="match status" value="1"/>
</dbReference>
<keyword evidence="2" id="KW-1185">Reference proteome</keyword>
<accession>A0A3G8YE68</accession>
<dbReference type="AlphaFoldDB" id="A0A3G8YE68"/>
<dbReference type="RefSeq" id="WP_124871475.1">
    <property type="nucleotide sequence ID" value="NZ_CP034183.1"/>
</dbReference>
<keyword evidence="1" id="KW-0378">Hydrolase</keyword>
<dbReference type="InterPro" id="IPR006439">
    <property type="entry name" value="HAD-SF_hydro_IA"/>
</dbReference>
<dbReference type="InterPro" id="IPR023198">
    <property type="entry name" value="PGP-like_dom2"/>
</dbReference>
<dbReference type="SFLD" id="SFLDG01129">
    <property type="entry name" value="C1.5:_HAD__Beta-PGM__Phosphata"/>
    <property type="match status" value="1"/>
</dbReference>
<dbReference type="InterPro" id="IPR051806">
    <property type="entry name" value="HAD-like_SPP"/>
</dbReference>
<reference evidence="1 2" key="1">
    <citation type="submission" date="2018-11" db="EMBL/GenBank/DDBJ databases">
        <title>Deinococcus shelandsis sp. nov., isolated from South Shetland Islands soil of Antarctica.</title>
        <authorList>
            <person name="Tian J."/>
        </authorList>
    </citation>
    <scope>NUCLEOTIDE SEQUENCE [LARGE SCALE GENOMIC DNA]</scope>
    <source>
        <strain evidence="1 2">S14-83T</strain>
    </source>
</reference>
<name>A0A3G8YE68_9DEIO</name>
<proteinExistence type="predicted"/>
<dbReference type="GO" id="GO:0050308">
    <property type="term" value="F:sugar-phosphatase activity"/>
    <property type="evidence" value="ECO:0007669"/>
    <property type="project" value="TreeGrafter"/>
</dbReference>
<dbReference type="OrthoDB" id="9797743at2"/>
<dbReference type="SUPFAM" id="SSF56784">
    <property type="entry name" value="HAD-like"/>
    <property type="match status" value="1"/>
</dbReference>
<dbReference type="InterPro" id="IPR023214">
    <property type="entry name" value="HAD_sf"/>
</dbReference>
<dbReference type="Pfam" id="PF00702">
    <property type="entry name" value="Hydrolase"/>
    <property type="match status" value="1"/>
</dbReference>
<dbReference type="Gene3D" id="1.10.150.240">
    <property type="entry name" value="Putative phosphatase, domain 2"/>
    <property type="match status" value="1"/>
</dbReference>
<dbReference type="PANTHER" id="PTHR43481:SF4">
    <property type="entry name" value="GLYCEROL-1-PHOSPHATE PHOSPHOHYDROLASE 1-RELATED"/>
    <property type="match status" value="1"/>
</dbReference>
<protein>
    <submittedName>
        <fullName evidence="1">HAD family hydrolase</fullName>
    </submittedName>
</protein>
<dbReference type="KEGG" id="dph:EHF33_11350"/>
<dbReference type="Proteomes" id="UP000276417">
    <property type="component" value="Chromosome 1"/>
</dbReference>
<dbReference type="Gene3D" id="3.40.50.1000">
    <property type="entry name" value="HAD superfamily/HAD-like"/>
    <property type="match status" value="1"/>
</dbReference>
<dbReference type="SFLD" id="SFLDS00003">
    <property type="entry name" value="Haloacid_Dehalogenase"/>
    <property type="match status" value="1"/>
</dbReference>
<evidence type="ECO:0000313" key="2">
    <source>
        <dbReference type="Proteomes" id="UP000276417"/>
    </source>
</evidence>
<gene>
    <name evidence="1" type="ORF">EHF33_11350</name>
</gene>